<dbReference type="OrthoDB" id="9801625at2"/>
<dbReference type="PRINTS" id="PR01483">
    <property type="entry name" value="FASYNTHASE"/>
</dbReference>
<gene>
    <name evidence="2" type="ORF">CL176_11920</name>
</gene>
<dbReference type="CDD" id="cd03449">
    <property type="entry name" value="R_hydratase"/>
    <property type="match status" value="1"/>
</dbReference>
<dbReference type="Proteomes" id="UP000263232">
    <property type="component" value="Chromosome"/>
</dbReference>
<keyword evidence="3" id="KW-1185">Reference proteome</keyword>
<dbReference type="InterPro" id="IPR029069">
    <property type="entry name" value="HotDog_dom_sf"/>
</dbReference>
<dbReference type="KEGG" id="abae:CL176_11920"/>
<dbReference type="GO" id="GO:0004312">
    <property type="term" value="F:fatty acid synthase activity"/>
    <property type="evidence" value="ECO:0007669"/>
    <property type="project" value="InterPro"/>
</dbReference>
<dbReference type="InterPro" id="IPR003965">
    <property type="entry name" value="Fatty_acid_synthase"/>
</dbReference>
<evidence type="ECO:0000313" key="2">
    <source>
        <dbReference type="EMBL" id="AXY26647.1"/>
    </source>
</evidence>
<dbReference type="GO" id="GO:0019171">
    <property type="term" value="F:(3R)-hydroxyacyl-[acyl-carrier-protein] dehydratase activity"/>
    <property type="evidence" value="ECO:0007669"/>
    <property type="project" value="TreeGrafter"/>
</dbReference>
<dbReference type="SUPFAM" id="SSF54637">
    <property type="entry name" value="Thioesterase/thiol ester dehydrase-isomerase"/>
    <property type="match status" value="1"/>
</dbReference>
<dbReference type="InterPro" id="IPR050965">
    <property type="entry name" value="UPF0336/Enoyl-CoA_hydratase"/>
</dbReference>
<feature type="domain" description="MaoC-like" evidence="1">
    <location>
        <begin position="10"/>
        <end position="111"/>
    </location>
</feature>
<dbReference type="RefSeq" id="WP_118991501.1">
    <property type="nucleotide sequence ID" value="NZ_CP023434.1"/>
</dbReference>
<name>A0A347WNJ0_9LACT</name>
<dbReference type="GO" id="GO:0006633">
    <property type="term" value="P:fatty acid biosynthetic process"/>
    <property type="evidence" value="ECO:0007669"/>
    <property type="project" value="InterPro"/>
</dbReference>
<dbReference type="Pfam" id="PF01575">
    <property type="entry name" value="MaoC_dehydratas"/>
    <property type="match status" value="1"/>
</dbReference>
<organism evidence="2 3">
    <name type="scientific">Suicoccus acidiformans</name>
    <dbReference type="NCBI Taxonomy" id="2036206"/>
    <lineage>
        <taxon>Bacteria</taxon>
        <taxon>Bacillati</taxon>
        <taxon>Bacillota</taxon>
        <taxon>Bacilli</taxon>
        <taxon>Lactobacillales</taxon>
        <taxon>Aerococcaceae</taxon>
        <taxon>Suicoccus</taxon>
    </lineage>
</organism>
<dbReference type="AlphaFoldDB" id="A0A347WNJ0"/>
<evidence type="ECO:0000259" key="1">
    <source>
        <dbReference type="Pfam" id="PF01575"/>
    </source>
</evidence>
<dbReference type="Gene3D" id="3.10.129.10">
    <property type="entry name" value="Hotdog Thioesterase"/>
    <property type="match status" value="1"/>
</dbReference>
<dbReference type="EMBL" id="CP023434">
    <property type="protein sequence ID" value="AXY26647.1"/>
    <property type="molecule type" value="Genomic_DNA"/>
</dbReference>
<reference evidence="2 3" key="1">
    <citation type="submission" date="2017-09" db="EMBL/GenBank/DDBJ databases">
        <title>Complete genome sequence of Oxytococcus suis strain ZY16052.</title>
        <authorList>
            <person name="Li F."/>
        </authorList>
    </citation>
    <scope>NUCLEOTIDE SEQUENCE [LARGE SCALE GENOMIC DNA]</scope>
    <source>
        <strain evidence="2 3">ZY16052</strain>
    </source>
</reference>
<dbReference type="GO" id="GO:0005835">
    <property type="term" value="C:fatty acid synthase complex"/>
    <property type="evidence" value="ECO:0007669"/>
    <property type="project" value="InterPro"/>
</dbReference>
<accession>A0A347WNJ0</accession>
<proteinExistence type="predicted"/>
<dbReference type="PANTHER" id="PTHR43437">
    <property type="entry name" value="HYDROXYACYL-THIOESTER DEHYDRATASE TYPE 2, MITOCHONDRIAL-RELATED"/>
    <property type="match status" value="1"/>
</dbReference>
<evidence type="ECO:0000313" key="3">
    <source>
        <dbReference type="Proteomes" id="UP000263232"/>
    </source>
</evidence>
<sequence length="141" mass="15445">MTYEIGRTAEITEVISDERVRQFAELSGDYNPLHLNDSYAEQTEFKGRIAHGMLTAIYVAKALFALNPNGEAGGVHLSQNFKFKAPVYVGDTVTIRAKVKDLKSRAGITVATVATDFFNQDGKLVIKGEAQIIPEPKQAEA</sequence>
<protein>
    <recommendedName>
        <fullName evidence="1">MaoC-like domain-containing protein</fullName>
    </recommendedName>
</protein>
<dbReference type="PANTHER" id="PTHR43437:SF3">
    <property type="entry name" value="HYDROXYACYL-THIOESTER DEHYDRATASE TYPE 2, MITOCHONDRIAL"/>
    <property type="match status" value="1"/>
</dbReference>
<dbReference type="InterPro" id="IPR002539">
    <property type="entry name" value="MaoC-like_dom"/>
</dbReference>